<dbReference type="Pfam" id="PF13231">
    <property type="entry name" value="PMT_2"/>
    <property type="match status" value="1"/>
</dbReference>
<keyword evidence="6 8" id="KW-1133">Transmembrane helix</keyword>
<keyword evidence="7 8" id="KW-0472">Membrane</keyword>
<feature type="transmembrane region" description="Helical" evidence="8">
    <location>
        <begin position="317"/>
        <end position="334"/>
    </location>
</feature>
<feature type="transmembrane region" description="Helical" evidence="8">
    <location>
        <begin position="430"/>
        <end position="450"/>
    </location>
</feature>
<keyword evidence="11" id="KW-1185">Reference proteome</keyword>
<evidence type="ECO:0000256" key="4">
    <source>
        <dbReference type="ARBA" id="ARBA00022679"/>
    </source>
</evidence>
<dbReference type="PANTHER" id="PTHR33908:SF3">
    <property type="entry name" value="UNDECAPRENYL PHOSPHATE-ALPHA-4-AMINO-4-DEOXY-L-ARABINOSE ARABINOSYL TRANSFERASE"/>
    <property type="match status" value="1"/>
</dbReference>
<keyword evidence="4 10" id="KW-0808">Transferase</keyword>
<reference evidence="10" key="1">
    <citation type="submission" date="2023-03" db="EMBL/GenBank/DDBJ databases">
        <authorList>
            <person name="Cremers G."/>
            <person name="Picone N."/>
        </authorList>
    </citation>
    <scope>NUCLEOTIDE SEQUENCE</scope>
    <source>
        <strain evidence="10">Sample_alias</strain>
    </source>
</reference>
<feature type="domain" description="Glycosyltransferase RgtA/B/C/D-like" evidence="9">
    <location>
        <begin position="89"/>
        <end position="247"/>
    </location>
</feature>
<accession>A0ABM9ICT9</accession>
<evidence type="ECO:0000256" key="5">
    <source>
        <dbReference type="ARBA" id="ARBA00022692"/>
    </source>
</evidence>
<dbReference type="GO" id="GO:0016740">
    <property type="term" value="F:transferase activity"/>
    <property type="evidence" value="ECO:0007669"/>
    <property type="project" value="UniProtKB-KW"/>
</dbReference>
<dbReference type="PANTHER" id="PTHR33908">
    <property type="entry name" value="MANNOSYLTRANSFERASE YKCB-RELATED"/>
    <property type="match status" value="1"/>
</dbReference>
<feature type="transmembrane region" description="Helical" evidence="8">
    <location>
        <begin position="161"/>
        <end position="180"/>
    </location>
</feature>
<sequence>MDSINRPSHMGKNQIPPLFHWINLFYHSKQWLFLPPLFLFFFAFFLLSSGSYSLPLIDRDEPRFAQAARGMLQKQDFIVPFFNGEFRLDKPPLIYWLMAFFYQLFGVNEFSARLPSILSASLLATVLYSISNRYCSSIRWVAPIGFIVSVQTLIHGRLATADMVLVFFGTLSQWAFLNLLKKKSHLWFFIFWISLALGFLAKGPIIWFIAFITYLLHRFVFWKKPLPIGNISPILGSLLCLTIISCWAIPALIETKGLFFKIGIEEHIIHRGIEAFDNRPFIPFYYFISSLISLYPHSAFFGFFFEALKKNWSMENSFLLSWFLAPILIFSFYATELPHYIMPGFPAYFLLIAQGIGEAKQNRFSFLFALFFLGLFAILALSLIFFCLYQGWPQGTSLKDIPILGGLVFLVLSLFGFTLLSYIKNRSLSIPSAFLMALLYALLASSLSFLSKDLRLLSLTIRLSAMFKNMPATSINYASGYTEPSLVFYSNRNWRWDTALPTSPKPPFFLIQLEEETSLGKGLMESFAKIKQPQKKQEKAISLPPFSPPSALKNQENLGEGKIEGLNLGRMSWSKVYYHYHY</sequence>
<gene>
    <name evidence="10" type="primary">arnT</name>
    <name evidence="10" type="ORF">MFUM_1124</name>
</gene>
<evidence type="ECO:0000256" key="6">
    <source>
        <dbReference type="ARBA" id="ARBA00022989"/>
    </source>
</evidence>
<keyword evidence="5 8" id="KW-0812">Transmembrane</keyword>
<proteinExistence type="predicted"/>
<dbReference type="InterPro" id="IPR038731">
    <property type="entry name" value="RgtA/B/C-like"/>
</dbReference>
<comment type="subcellular location">
    <subcellularLocation>
        <location evidence="1">Cell membrane</location>
        <topology evidence="1">Multi-pass membrane protein</topology>
    </subcellularLocation>
</comment>
<feature type="transmembrane region" description="Helical" evidence="8">
    <location>
        <begin position="340"/>
        <end position="357"/>
    </location>
</feature>
<protein>
    <submittedName>
        <fullName evidence="10">4-amino-4-deoxy-L-arabinose transferase or related glycosyltransferase of PMT family</fullName>
    </submittedName>
</protein>
<feature type="transmembrane region" description="Helical" evidence="8">
    <location>
        <begin position="228"/>
        <end position="253"/>
    </location>
</feature>
<dbReference type="RefSeq" id="WP_009058885.1">
    <property type="nucleotide sequence ID" value="NZ_LXJS01000022.1"/>
</dbReference>
<feature type="transmembrane region" description="Helical" evidence="8">
    <location>
        <begin position="364"/>
        <end position="391"/>
    </location>
</feature>
<evidence type="ECO:0000259" key="9">
    <source>
        <dbReference type="Pfam" id="PF13231"/>
    </source>
</evidence>
<feature type="transmembrane region" description="Helical" evidence="8">
    <location>
        <begin position="186"/>
        <end position="216"/>
    </location>
</feature>
<feature type="transmembrane region" description="Helical" evidence="8">
    <location>
        <begin position="114"/>
        <end position="131"/>
    </location>
</feature>
<dbReference type="EMBL" id="OX458932">
    <property type="protein sequence ID" value="CAI9085491.1"/>
    <property type="molecule type" value="Genomic_DNA"/>
</dbReference>
<evidence type="ECO:0000313" key="10">
    <source>
        <dbReference type="EMBL" id="CAI9085491.1"/>
    </source>
</evidence>
<evidence type="ECO:0000256" key="2">
    <source>
        <dbReference type="ARBA" id="ARBA00022475"/>
    </source>
</evidence>
<name>A0ABM9ICT9_9BACT</name>
<keyword evidence="3" id="KW-0328">Glycosyltransferase</keyword>
<feature type="transmembrane region" description="Helical" evidence="8">
    <location>
        <begin position="403"/>
        <end position="423"/>
    </location>
</feature>
<feature type="transmembrane region" description="Helical" evidence="8">
    <location>
        <begin position="284"/>
        <end position="305"/>
    </location>
</feature>
<evidence type="ECO:0000256" key="7">
    <source>
        <dbReference type="ARBA" id="ARBA00023136"/>
    </source>
</evidence>
<organism evidence="10 11">
    <name type="scientific">Candidatus Methylacidiphilum fumarolicum</name>
    <dbReference type="NCBI Taxonomy" id="591154"/>
    <lineage>
        <taxon>Bacteria</taxon>
        <taxon>Pseudomonadati</taxon>
        <taxon>Verrucomicrobiota</taxon>
        <taxon>Methylacidiphilae</taxon>
        <taxon>Methylacidiphilales</taxon>
        <taxon>Methylacidiphilaceae</taxon>
        <taxon>Methylacidiphilum (ex Ratnadevi et al. 2023)</taxon>
    </lineage>
</organism>
<keyword evidence="2" id="KW-1003">Cell membrane</keyword>
<dbReference type="Proteomes" id="UP001161497">
    <property type="component" value="Chromosome"/>
</dbReference>
<evidence type="ECO:0000256" key="3">
    <source>
        <dbReference type="ARBA" id="ARBA00022676"/>
    </source>
</evidence>
<evidence type="ECO:0000256" key="8">
    <source>
        <dbReference type="SAM" id="Phobius"/>
    </source>
</evidence>
<evidence type="ECO:0000313" key="11">
    <source>
        <dbReference type="Proteomes" id="UP001161497"/>
    </source>
</evidence>
<evidence type="ECO:0000256" key="1">
    <source>
        <dbReference type="ARBA" id="ARBA00004651"/>
    </source>
</evidence>
<feature type="transmembrane region" description="Helical" evidence="8">
    <location>
        <begin position="31"/>
        <end position="54"/>
    </location>
</feature>
<dbReference type="InterPro" id="IPR050297">
    <property type="entry name" value="LipidA_mod_glycosyltrf_83"/>
</dbReference>